<keyword evidence="5" id="KW-0456">Lyase</keyword>
<dbReference type="EC" id="4.2.1.17" evidence="2"/>
<dbReference type="Gene3D" id="1.10.12.10">
    <property type="entry name" value="Lyase 2-enoyl-coa Hydratase, Chain A, domain 2"/>
    <property type="match status" value="1"/>
</dbReference>
<dbReference type="SUPFAM" id="SSF52096">
    <property type="entry name" value="ClpP/crotonase"/>
    <property type="match status" value="1"/>
</dbReference>
<protein>
    <recommendedName>
        <fullName evidence="6">Probable enoyl-CoA hydratase, mitochondrial</fullName>
        <ecNumber evidence="2">4.2.1.17</ecNumber>
    </recommendedName>
</protein>
<proteinExistence type="inferred from homology"/>
<sequence length="313" mass="34017">MSHSALTNKITHKTSSLLDEFKKIQIDEISNEREATNLALLKQRQRTRSFLVMANYEMIKVERVGANDVVALITLNRPKALNALCTQLMDELADSIVSLDNDAGVHAIVITGSEKAFAAGADIKEMVPKKFAEVFGGGFLENWSQVATVRKPTIAAVNGHALGGGCELAMMCDIIYAGEKAMFGQPEIKIGTIPGAGGTQRLTRVVGKSLAMKMCLTGEPINASKALQSGLVAEVFPPDQLVSEAIKLGEKIAANSSLMVGMAKQSVNRAYETTLQEGLLFERRLFHASFATNDRKEGMEAFQEKRKPTWQNS</sequence>
<keyword evidence="4" id="KW-0443">Lipid metabolism</keyword>
<evidence type="ECO:0000256" key="3">
    <source>
        <dbReference type="ARBA" id="ARBA00022832"/>
    </source>
</evidence>
<dbReference type="GO" id="GO:0006635">
    <property type="term" value="P:fatty acid beta-oxidation"/>
    <property type="evidence" value="ECO:0007669"/>
    <property type="project" value="TreeGrafter"/>
</dbReference>
<dbReference type="AlphaFoldDB" id="A0A914HD69"/>
<dbReference type="Pfam" id="PF00378">
    <property type="entry name" value="ECH_1"/>
    <property type="match status" value="1"/>
</dbReference>
<dbReference type="InterPro" id="IPR014748">
    <property type="entry name" value="Enoyl-CoA_hydra_C"/>
</dbReference>
<dbReference type="CDD" id="cd06558">
    <property type="entry name" value="crotonase-like"/>
    <property type="match status" value="1"/>
</dbReference>
<accession>A0A914HD69</accession>
<evidence type="ECO:0000256" key="6">
    <source>
        <dbReference type="ARBA" id="ARBA00073937"/>
    </source>
</evidence>
<dbReference type="InterPro" id="IPR018376">
    <property type="entry name" value="Enoyl-CoA_hyd/isom_CS"/>
</dbReference>
<name>A0A914HD69_GLORO</name>
<evidence type="ECO:0000313" key="9">
    <source>
        <dbReference type="WBParaSite" id="Gr19_v10_g15949.t1"/>
    </source>
</evidence>
<evidence type="ECO:0000256" key="2">
    <source>
        <dbReference type="ARBA" id="ARBA00012076"/>
    </source>
</evidence>
<dbReference type="PANTHER" id="PTHR11941:SF54">
    <property type="entry name" value="ENOYL-COA HYDRATASE, MITOCHONDRIAL"/>
    <property type="match status" value="1"/>
</dbReference>
<dbReference type="FunFam" id="1.10.12.10:FF:000001">
    <property type="entry name" value="Probable enoyl-CoA hydratase, mitochondrial"/>
    <property type="match status" value="1"/>
</dbReference>
<dbReference type="FunFam" id="3.90.226.10:FF:000019">
    <property type="entry name" value="Enoyl-CoA hydratase, mitochondrial"/>
    <property type="match status" value="1"/>
</dbReference>
<dbReference type="Proteomes" id="UP000887572">
    <property type="component" value="Unplaced"/>
</dbReference>
<evidence type="ECO:0000256" key="1">
    <source>
        <dbReference type="ARBA" id="ARBA00005254"/>
    </source>
</evidence>
<organism evidence="8 9">
    <name type="scientific">Globodera rostochiensis</name>
    <name type="common">Golden nematode worm</name>
    <name type="synonym">Heterodera rostochiensis</name>
    <dbReference type="NCBI Taxonomy" id="31243"/>
    <lineage>
        <taxon>Eukaryota</taxon>
        <taxon>Metazoa</taxon>
        <taxon>Ecdysozoa</taxon>
        <taxon>Nematoda</taxon>
        <taxon>Chromadorea</taxon>
        <taxon>Rhabditida</taxon>
        <taxon>Tylenchina</taxon>
        <taxon>Tylenchomorpha</taxon>
        <taxon>Tylenchoidea</taxon>
        <taxon>Heteroderidae</taxon>
        <taxon>Heteroderinae</taxon>
        <taxon>Globodera</taxon>
    </lineage>
</organism>
<evidence type="ECO:0000256" key="7">
    <source>
        <dbReference type="RuleBase" id="RU003707"/>
    </source>
</evidence>
<dbReference type="GO" id="GO:0004300">
    <property type="term" value="F:enoyl-CoA hydratase activity"/>
    <property type="evidence" value="ECO:0007669"/>
    <property type="project" value="UniProtKB-EC"/>
</dbReference>
<dbReference type="GO" id="GO:0005739">
    <property type="term" value="C:mitochondrion"/>
    <property type="evidence" value="ECO:0007669"/>
    <property type="project" value="TreeGrafter"/>
</dbReference>
<evidence type="ECO:0000256" key="4">
    <source>
        <dbReference type="ARBA" id="ARBA00023098"/>
    </source>
</evidence>
<dbReference type="InterPro" id="IPR001753">
    <property type="entry name" value="Enoyl-CoA_hydra/iso"/>
</dbReference>
<evidence type="ECO:0000313" key="8">
    <source>
        <dbReference type="Proteomes" id="UP000887572"/>
    </source>
</evidence>
<dbReference type="InterPro" id="IPR029045">
    <property type="entry name" value="ClpP/crotonase-like_dom_sf"/>
</dbReference>
<dbReference type="WBParaSite" id="Gr19_v10_g15949.t1">
    <property type="protein sequence ID" value="Gr19_v10_g15949.t1"/>
    <property type="gene ID" value="Gr19_v10_g15949"/>
</dbReference>
<dbReference type="PANTHER" id="PTHR11941">
    <property type="entry name" value="ENOYL-COA HYDRATASE-RELATED"/>
    <property type="match status" value="1"/>
</dbReference>
<comment type="similarity">
    <text evidence="1 7">Belongs to the enoyl-CoA hydratase/isomerase family.</text>
</comment>
<keyword evidence="3" id="KW-0276">Fatty acid metabolism</keyword>
<dbReference type="Gene3D" id="3.90.226.10">
    <property type="entry name" value="2-enoyl-CoA Hydratase, Chain A, domain 1"/>
    <property type="match status" value="1"/>
</dbReference>
<reference evidence="9" key="1">
    <citation type="submission" date="2022-11" db="UniProtKB">
        <authorList>
            <consortium name="WormBaseParasite"/>
        </authorList>
    </citation>
    <scope>IDENTIFICATION</scope>
</reference>
<dbReference type="PROSITE" id="PS00166">
    <property type="entry name" value="ENOYL_COA_HYDRATASE"/>
    <property type="match status" value="1"/>
</dbReference>
<keyword evidence="8" id="KW-1185">Reference proteome</keyword>
<evidence type="ECO:0000256" key="5">
    <source>
        <dbReference type="ARBA" id="ARBA00023239"/>
    </source>
</evidence>